<keyword evidence="3" id="KW-1185">Reference proteome</keyword>
<organism evidence="2 3">
    <name type="scientific">Cryptolaemus montrouzieri</name>
    <dbReference type="NCBI Taxonomy" id="559131"/>
    <lineage>
        <taxon>Eukaryota</taxon>
        <taxon>Metazoa</taxon>
        <taxon>Ecdysozoa</taxon>
        <taxon>Arthropoda</taxon>
        <taxon>Hexapoda</taxon>
        <taxon>Insecta</taxon>
        <taxon>Pterygota</taxon>
        <taxon>Neoptera</taxon>
        <taxon>Endopterygota</taxon>
        <taxon>Coleoptera</taxon>
        <taxon>Polyphaga</taxon>
        <taxon>Cucujiformia</taxon>
        <taxon>Coccinelloidea</taxon>
        <taxon>Coccinellidae</taxon>
        <taxon>Scymninae</taxon>
        <taxon>Scymnini</taxon>
        <taxon>Cryptolaemus</taxon>
    </lineage>
</organism>
<sequence>MENIKLYFITYNVGTSVPEQELFELLSLPDESKHEKNNHLPDFYVMSFQEVKAQPQNLLLDAIFEDPWTNACREVLEKRDYVKLKSIRLQGLIMSVFALRKHLLNVREIESEYTRTGLSGIWGNKGAVSVRLSIYGCSLCFVNSHLSAHDNHLKDRVEDYNSIVKDHEFHVPEHTEIFYHE</sequence>
<dbReference type="InterPro" id="IPR000300">
    <property type="entry name" value="IPPc"/>
</dbReference>
<dbReference type="Pfam" id="PF22669">
    <property type="entry name" value="Exo_endo_phos2"/>
    <property type="match status" value="1"/>
</dbReference>
<evidence type="ECO:0000259" key="1">
    <source>
        <dbReference type="SMART" id="SM00128"/>
    </source>
</evidence>
<reference evidence="2 3" key="1">
    <citation type="journal article" date="2021" name="BMC Biol.">
        <title>Horizontally acquired antibacterial genes associated with adaptive radiation of ladybird beetles.</title>
        <authorList>
            <person name="Li H.S."/>
            <person name="Tang X.F."/>
            <person name="Huang Y.H."/>
            <person name="Xu Z.Y."/>
            <person name="Chen M.L."/>
            <person name="Du X.Y."/>
            <person name="Qiu B.Y."/>
            <person name="Chen P.T."/>
            <person name="Zhang W."/>
            <person name="Slipinski A."/>
            <person name="Escalona H.E."/>
            <person name="Waterhouse R.M."/>
            <person name="Zwick A."/>
            <person name="Pang H."/>
        </authorList>
    </citation>
    <scope>NUCLEOTIDE SEQUENCE [LARGE SCALE GENOMIC DNA]</scope>
    <source>
        <strain evidence="2">SYSU2018</strain>
    </source>
</reference>
<dbReference type="Gene3D" id="3.60.10.10">
    <property type="entry name" value="Endonuclease/exonuclease/phosphatase"/>
    <property type="match status" value="1"/>
</dbReference>
<feature type="domain" description="Inositol polyphosphate-related phosphatase" evidence="1">
    <location>
        <begin position="2"/>
        <end position="181"/>
    </location>
</feature>
<dbReference type="PANTHER" id="PTHR11200:SF275">
    <property type="entry name" value="LD06095P"/>
    <property type="match status" value="1"/>
</dbReference>
<dbReference type="Proteomes" id="UP001516400">
    <property type="component" value="Unassembled WGS sequence"/>
</dbReference>
<dbReference type="AlphaFoldDB" id="A0ABD2NZC3"/>
<dbReference type="InterPro" id="IPR046985">
    <property type="entry name" value="IP5"/>
</dbReference>
<dbReference type="InterPro" id="IPR036691">
    <property type="entry name" value="Endo/exonu/phosph_ase_sf"/>
</dbReference>
<evidence type="ECO:0000313" key="3">
    <source>
        <dbReference type="Proteomes" id="UP001516400"/>
    </source>
</evidence>
<dbReference type="EMBL" id="JABFTP020000165">
    <property type="protein sequence ID" value="KAL3283968.1"/>
    <property type="molecule type" value="Genomic_DNA"/>
</dbReference>
<proteinExistence type="predicted"/>
<gene>
    <name evidence="2" type="ORF">HHI36_018139</name>
</gene>
<evidence type="ECO:0000313" key="2">
    <source>
        <dbReference type="EMBL" id="KAL3283968.1"/>
    </source>
</evidence>
<dbReference type="SUPFAM" id="SSF56219">
    <property type="entry name" value="DNase I-like"/>
    <property type="match status" value="1"/>
</dbReference>
<comment type="caution">
    <text evidence="2">The sequence shown here is derived from an EMBL/GenBank/DDBJ whole genome shotgun (WGS) entry which is preliminary data.</text>
</comment>
<accession>A0ABD2NZC3</accession>
<protein>
    <recommendedName>
        <fullName evidence="1">Inositol polyphosphate-related phosphatase domain-containing protein</fullName>
    </recommendedName>
</protein>
<dbReference type="PANTHER" id="PTHR11200">
    <property type="entry name" value="INOSITOL 5-PHOSPHATASE"/>
    <property type="match status" value="1"/>
</dbReference>
<name>A0ABD2NZC3_9CUCU</name>
<dbReference type="SMART" id="SM00128">
    <property type="entry name" value="IPPc"/>
    <property type="match status" value="1"/>
</dbReference>